<protein>
    <submittedName>
        <fullName evidence="1">Uncharacterized protein</fullName>
    </submittedName>
</protein>
<dbReference type="EMBL" id="CM042891">
    <property type="protein sequence ID" value="KAI4302809.1"/>
    <property type="molecule type" value="Genomic_DNA"/>
</dbReference>
<evidence type="ECO:0000313" key="1">
    <source>
        <dbReference type="EMBL" id="KAI4302809.1"/>
    </source>
</evidence>
<evidence type="ECO:0000313" key="2">
    <source>
        <dbReference type="Proteomes" id="UP001057402"/>
    </source>
</evidence>
<keyword evidence="2" id="KW-1185">Reference proteome</keyword>
<comment type="caution">
    <text evidence="1">The sequence shown here is derived from an EMBL/GenBank/DDBJ whole genome shotgun (WGS) entry which is preliminary data.</text>
</comment>
<name>A0ACB9KZ49_9MYRT</name>
<dbReference type="Proteomes" id="UP001057402">
    <property type="component" value="Chromosome 12"/>
</dbReference>
<organism evidence="1 2">
    <name type="scientific">Melastoma candidum</name>
    <dbReference type="NCBI Taxonomy" id="119954"/>
    <lineage>
        <taxon>Eukaryota</taxon>
        <taxon>Viridiplantae</taxon>
        <taxon>Streptophyta</taxon>
        <taxon>Embryophyta</taxon>
        <taxon>Tracheophyta</taxon>
        <taxon>Spermatophyta</taxon>
        <taxon>Magnoliopsida</taxon>
        <taxon>eudicotyledons</taxon>
        <taxon>Gunneridae</taxon>
        <taxon>Pentapetalae</taxon>
        <taxon>rosids</taxon>
        <taxon>malvids</taxon>
        <taxon>Myrtales</taxon>
        <taxon>Melastomataceae</taxon>
        <taxon>Melastomatoideae</taxon>
        <taxon>Melastomateae</taxon>
        <taxon>Melastoma</taxon>
    </lineage>
</organism>
<accession>A0ACB9KZ49</accession>
<proteinExistence type="predicted"/>
<sequence length="368" mass="41665">MSASLMNLVLFLLYLASIPSCINARLIPRRVLNSSHVSSVEEDEEEDLSWLAMKRFLGAGARRRCTVPGLSQVKLYFHRFGYYVLRDGTRFNHDDDLDFRFKNAILQCEAKQGHPLTRERDLEAPTKFASPRGSLPEMVSRVHATERYLYFPGKPRWSSREPMVLTYAFSPEHSIDYLSQKEIRSAFRHAFSRWSSVIPMNFEEAGDYAYADIKIGFYGGDHGDGQPFDGVLGILAHSFSPESGRFHLDKAERWAVDFDTEQSRVAVDLESVAVHEIGHLLGLEHSQAKDAVMYPSLMPRERRVDLKADDIDGVQALYGSRHKKVMFGSMLRSDDGPSSNGASPQTRPPVLLGHQHLHIMLILLLLTT</sequence>
<gene>
    <name evidence="1" type="ORF">MLD38_038512</name>
</gene>
<reference evidence="2" key="1">
    <citation type="journal article" date="2023" name="Front. Plant Sci.">
        <title>Chromosomal-level genome assembly of Melastoma candidum provides insights into trichome evolution.</title>
        <authorList>
            <person name="Zhong Y."/>
            <person name="Wu W."/>
            <person name="Sun C."/>
            <person name="Zou P."/>
            <person name="Liu Y."/>
            <person name="Dai S."/>
            <person name="Zhou R."/>
        </authorList>
    </citation>
    <scope>NUCLEOTIDE SEQUENCE [LARGE SCALE GENOMIC DNA]</scope>
</reference>